<comment type="similarity">
    <text evidence="9">Belongs to the sal C2H2-type zinc-finger protein family.</text>
</comment>
<sequence>FSSSFTSVHFVKKTSETSQSPQPSSATKETASDSIQNISAVVEDLDALAVLAQHSLSEPKISSEKSFFKHKCQLCTKVFGSDSALQTHLRSHTGERMTDLNECIICHRILSCQSALRMHYRTHTGERPYQCKLCSRAFTTKGNLKTHQVVHHTNCDLCGKSFACQSALNIHYRSHTKERPFICTTCNRGFSTKGNLKQHITGVCRKK</sequence>
<feature type="domain" description="C2H2-type" evidence="11">
    <location>
        <begin position="181"/>
        <end position="199"/>
    </location>
</feature>
<reference evidence="12" key="2">
    <citation type="submission" date="2025-08" db="UniProtKB">
        <authorList>
            <consortium name="Ensembl"/>
        </authorList>
    </citation>
    <scope>IDENTIFICATION</scope>
</reference>
<organism evidence="12 13">
    <name type="scientific">Sphaeramia orbicularis</name>
    <name type="common">orbiculate cardinalfish</name>
    <dbReference type="NCBI Taxonomy" id="375764"/>
    <lineage>
        <taxon>Eukaryota</taxon>
        <taxon>Metazoa</taxon>
        <taxon>Chordata</taxon>
        <taxon>Craniata</taxon>
        <taxon>Vertebrata</taxon>
        <taxon>Euteleostomi</taxon>
        <taxon>Actinopterygii</taxon>
        <taxon>Neopterygii</taxon>
        <taxon>Teleostei</taxon>
        <taxon>Neoteleostei</taxon>
        <taxon>Acanthomorphata</taxon>
        <taxon>Gobiaria</taxon>
        <taxon>Kurtiformes</taxon>
        <taxon>Apogonoidei</taxon>
        <taxon>Apogonidae</taxon>
        <taxon>Apogoninae</taxon>
        <taxon>Sphaeramia</taxon>
    </lineage>
</organism>
<feature type="domain" description="C2H2-type" evidence="11">
    <location>
        <begin position="153"/>
        <end position="180"/>
    </location>
</feature>
<protein>
    <recommendedName>
        <fullName evidence="11">C2H2-type domain-containing protein</fullName>
    </recommendedName>
</protein>
<dbReference type="InterPro" id="IPR051565">
    <property type="entry name" value="Sal_C2H2-zinc-finger"/>
</dbReference>
<proteinExistence type="inferred from homology"/>
<evidence type="ECO:0000256" key="1">
    <source>
        <dbReference type="ARBA" id="ARBA00004123"/>
    </source>
</evidence>
<evidence type="ECO:0000256" key="4">
    <source>
        <dbReference type="ARBA" id="ARBA00022771"/>
    </source>
</evidence>
<evidence type="ECO:0000256" key="9">
    <source>
        <dbReference type="ARBA" id="ARBA00038474"/>
    </source>
</evidence>
<dbReference type="PANTHER" id="PTHR23233">
    <property type="entry name" value="SAL-LIKE PROTEIN"/>
    <property type="match status" value="1"/>
</dbReference>
<dbReference type="InParanoid" id="A0A672ZSN6"/>
<dbReference type="FunFam" id="3.30.160.60:FF:000302">
    <property type="entry name" value="Spalt-like transcription factor 1"/>
    <property type="match status" value="1"/>
</dbReference>
<keyword evidence="7" id="KW-0804">Transcription</keyword>
<dbReference type="GO" id="GO:0005634">
    <property type="term" value="C:nucleus"/>
    <property type="evidence" value="ECO:0007669"/>
    <property type="project" value="UniProtKB-SubCell"/>
</dbReference>
<dbReference type="Gene3D" id="3.30.160.60">
    <property type="entry name" value="Classic Zinc Finger"/>
    <property type="match status" value="5"/>
</dbReference>
<dbReference type="Pfam" id="PF13912">
    <property type="entry name" value="zf-C2H2_6"/>
    <property type="match status" value="1"/>
</dbReference>
<evidence type="ECO:0000256" key="7">
    <source>
        <dbReference type="ARBA" id="ARBA00023163"/>
    </source>
</evidence>
<dbReference type="InterPro" id="IPR013087">
    <property type="entry name" value="Znf_C2H2_type"/>
</dbReference>
<feature type="domain" description="C2H2-type" evidence="11">
    <location>
        <begin position="101"/>
        <end position="128"/>
    </location>
</feature>
<dbReference type="Proteomes" id="UP000472271">
    <property type="component" value="Chromosome 6"/>
</dbReference>
<name>A0A672ZSN6_9TELE</name>
<keyword evidence="13" id="KW-1185">Reference proteome</keyword>
<keyword evidence="4 10" id="KW-0863">Zinc-finger</keyword>
<dbReference type="PROSITE" id="PS50157">
    <property type="entry name" value="ZINC_FINGER_C2H2_2"/>
    <property type="match status" value="5"/>
</dbReference>
<evidence type="ECO:0000313" key="12">
    <source>
        <dbReference type="Ensembl" id="ENSSORP00005019397.1"/>
    </source>
</evidence>
<feature type="domain" description="C2H2-type" evidence="11">
    <location>
        <begin position="70"/>
        <end position="97"/>
    </location>
</feature>
<dbReference type="PROSITE" id="PS00028">
    <property type="entry name" value="ZINC_FINGER_C2H2_1"/>
    <property type="match status" value="3"/>
</dbReference>
<dbReference type="PANTHER" id="PTHR23233:SF84">
    <property type="entry name" value="FI23031P1"/>
    <property type="match status" value="1"/>
</dbReference>
<dbReference type="GO" id="GO:0008270">
    <property type="term" value="F:zinc ion binding"/>
    <property type="evidence" value="ECO:0007669"/>
    <property type="project" value="UniProtKB-KW"/>
</dbReference>
<dbReference type="AlphaFoldDB" id="A0A672ZSN6"/>
<evidence type="ECO:0000256" key="6">
    <source>
        <dbReference type="ARBA" id="ARBA00023015"/>
    </source>
</evidence>
<evidence type="ECO:0000256" key="10">
    <source>
        <dbReference type="PROSITE-ProRule" id="PRU00042"/>
    </source>
</evidence>
<evidence type="ECO:0000256" key="3">
    <source>
        <dbReference type="ARBA" id="ARBA00022737"/>
    </source>
</evidence>
<dbReference type="Pfam" id="PF12874">
    <property type="entry name" value="zf-met"/>
    <property type="match status" value="1"/>
</dbReference>
<keyword evidence="6" id="KW-0805">Transcription regulation</keyword>
<keyword evidence="3" id="KW-0677">Repeat</keyword>
<evidence type="ECO:0000259" key="11">
    <source>
        <dbReference type="PROSITE" id="PS50157"/>
    </source>
</evidence>
<dbReference type="FunFam" id="3.30.160.60:FF:000708">
    <property type="entry name" value="Sal-like protein 1"/>
    <property type="match status" value="1"/>
</dbReference>
<keyword evidence="2" id="KW-0479">Metal-binding</keyword>
<evidence type="ECO:0000313" key="13">
    <source>
        <dbReference type="Proteomes" id="UP000472271"/>
    </source>
</evidence>
<evidence type="ECO:0000256" key="2">
    <source>
        <dbReference type="ARBA" id="ARBA00022723"/>
    </source>
</evidence>
<dbReference type="Ensembl" id="ENSSORT00005019955.1">
    <property type="protein sequence ID" value="ENSSORP00005019397.1"/>
    <property type="gene ID" value="ENSSORG00005009542.1"/>
</dbReference>
<keyword evidence="8" id="KW-0539">Nucleus</keyword>
<dbReference type="GO" id="GO:0000981">
    <property type="term" value="F:DNA-binding transcription factor activity, RNA polymerase II-specific"/>
    <property type="evidence" value="ECO:0007669"/>
    <property type="project" value="TreeGrafter"/>
</dbReference>
<keyword evidence="5" id="KW-0862">Zinc</keyword>
<accession>A0A672ZSN6</accession>
<dbReference type="InterPro" id="IPR036236">
    <property type="entry name" value="Znf_C2H2_sf"/>
</dbReference>
<dbReference type="SMART" id="SM00355">
    <property type="entry name" value="ZnF_C2H2"/>
    <property type="match status" value="5"/>
</dbReference>
<comment type="subcellular location">
    <subcellularLocation>
        <location evidence="1">Nucleus</location>
    </subcellularLocation>
</comment>
<dbReference type="Pfam" id="PF00096">
    <property type="entry name" value="zf-C2H2"/>
    <property type="match status" value="2"/>
</dbReference>
<feature type="domain" description="C2H2-type" evidence="11">
    <location>
        <begin position="129"/>
        <end position="151"/>
    </location>
</feature>
<evidence type="ECO:0000256" key="5">
    <source>
        <dbReference type="ARBA" id="ARBA00022833"/>
    </source>
</evidence>
<dbReference type="FunFam" id="3.30.160.60:FF:000341">
    <property type="entry name" value="Spalt-like transcription factor 1"/>
    <property type="match status" value="1"/>
</dbReference>
<dbReference type="FunFam" id="3.30.160.60:FF:000025">
    <property type="entry name" value="Spalt-like transcription factor 1"/>
    <property type="match status" value="1"/>
</dbReference>
<reference evidence="12" key="3">
    <citation type="submission" date="2025-09" db="UniProtKB">
        <authorList>
            <consortium name="Ensembl"/>
        </authorList>
    </citation>
    <scope>IDENTIFICATION</scope>
</reference>
<dbReference type="SUPFAM" id="SSF57667">
    <property type="entry name" value="beta-beta-alpha zinc fingers"/>
    <property type="match status" value="3"/>
</dbReference>
<dbReference type="GO" id="GO:0000978">
    <property type="term" value="F:RNA polymerase II cis-regulatory region sequence-specific DNA binding"/>
    <property type="evidence" value="ECO:0007669"/>
    <property type="project" value="TreeGrafter"/>
</dbReference>
<evidence type="ECO:0000256" key="8">
    <source>
        <dbReference type="ARBA" id="ARBA00023242"/>
    </source>
</evidence>
<reference evidence="12" key="1">
    <citation type="submission" date="2019-06" db="EMBL/GenBank/DDBJ databases">
        <authorList>
            <consortium name="Wellcome Sanger Institute Data Sharing"/>
        </authorList>
    </citation>
    <scope>NUCLEOTIDE SEQUENCE [LARGE SCALE GENOMIC DNA]</scope>
</reference>